<name>A0ABR8ZE57_9FLAO</name>
<proteinExistence type="predicted"/>
<keyword evidence="3" id="KW-1185">Reference proteome</keyword>
<keyword evidence="1" id="KW-0812">Transmembrane</keyword>
<dbReference type="InterPro" id="IPR025291">
    <property type="entry name" value="DUF4153"/>
</dbReference>
<sequence>MKTHHYIFLTTLIFVIVFYNEDIGLNLGIVGIAYAVLALYKTPGQNKTREFLIIFVMSILSSIAFAWYGDFASFLAVLSSHLLLAYRSRNRKMKILLLIPVFVVNGFTFICRFFNFDKWLPKTNTSGLLQKVIAFVLIPLILVAIFFGIYAAGSSHFADLFSNYEWDVNIWQLIVITVLGFFIAFNYWNFAVERLIYRQNHILDNEFGEAAKIQKPTYSFLDLNSERMSGVISLFCLNILLAVFIFTFNYEQFVEVQKTTIQLGEETHERVNAVILSIIMAILVIMMYFKGGFNFDVKAKSLKILAKVWIFLNVILIISAFVKNTEYIIDMGFTYKKMGVYAFLILSLIGLILTFIKIHTQKTNAYLFNSMVWAVYGTVLACSFINWGGIITMQNSKRSDFAVNFHLHSISFSEKQLIKYAEEKKDEKLLKEVTVKTEQQKQNTFLSKILFYETTKTK</sequence>
<feature type="transmembrane region" description="Helical" evidence="1">
    <location>
        <begin position="95"/>
        <end position="116"/>
    </location>
</feature>
<feature type="transmembrane region" description="Helical" evidence="1">
    <location>
        <begin position="6"/>
        <end position="39"/>
    </location>
</feature>
<dbReference type="EMBL" id="JACYFS010000004">
    <property type="protein sequence ID" value="MBD8083369.1"/>
    <property type="molecule type" value="Genomic_DNA"/>
</dbReference>
<feature type="transmembrane region" description="Helical" evidence="1">
    <location>
        <begin position="231"/>
        <end position="250"/>
    </location>
</feature>
<feature type="transmembrane region" description="Helical" evidence="1">
    <location>
        <begin position="368"/>
        <end position="390"/>
    </location>
</feature>
<keyword evidence="1" id="KW-1133">Transmembrane helix</keyword>
<accession>A0ABR8ZE57</accession>
<evidence type="ECO:0000313" key="3">
    <source>
        <dbReference type="Proteomes" id="UP000637299"/>
    </source>
</evidence>
<feature type="transmembrane region" description="Helical" evidence="1">
    <location>
        <begin position="170"/>
        <end position="188"/>
    </location>
</feature>
<keyword evidence="1" id="KW-0472">Membrane</keyword>
<gene>
    <name evidence="2" type="ORF">IC610_13195</name>
</gene>
<feature type="transmembrane region" description="Helical" evidence="1">
    <location>
        <begin position="301"/>
        <end position="322"/>
    </location>
</feature>
<dbReference type="Proteomes" id="UP000637299">
    <property type="component" value="Unassembled WGS sequence"/>
</dbReference>
<comment type="caution">
    <text evidence="2">The sequence shown here is derived from an EMBL/GenBank/DDBJ whole genome shotgun (WGS) entry which is preliminary data.</text>
</comment>
<dbReference type="RefSeq" id="WP_191737292.1">
    <property type="nucleotide sequence ID" value="NZ_JACYFS010000004.1"/>
</dbReference>
<evidence type="ECO:0000313" key="2">
    <source>
        <dbReference type="EMBL" id="MBD8083369.1"/>
    </source>
</evidence>
<dbReference type="Pfam" id="PF13687">
    <property type="entry name" value="DUF4153"/>
    <property type="match status" value="1"/>
</dbReference>
<evidence type="ECO:0000256" key="1">
    <source>
        <dbReference type="SAM" id="Phobius"/>
    </source>
</evidence>
<protein>
    <submittedName>
        <fullName evidence="2">DUF4173 domain-containing protein</fullName>
    </submittedName>
</protein>
<reference evidence="2 3" key="1">
    <citation type="submission" date="2020-09" db="EMBL/GenBank/DDBJ databases">
        <title>Genome seq and assembly of Chryseobacterium sp.</title>
        <authorList>
            <person name="Chhetri G."/>
        </authorList>
    </citation>
    <scope>NUCLEOTIDE SEQUENCE [LARGE SCALE GENOMIC DNA]</scope>
    <source>
        <strain evidence="2 3">GCR10</strain>
    </source>
</reference>
<feature type="transmembrane region" description="Helical" evidence="1">
    <location>
        <begin position="338"/>
        <end position="356"/>
    </location>
</feature>
<feature type="transmembrane region" description="Helical" evidence="1">
    <location>
        <begin position="270"/>
        <end position="289"/>
    </location>
</feature>
<feature type="transmembrane region" description="Helical" evidence="1">
    <location>
        <begin position="51"/>
        <end position="75"/>
    </location>
</feature>
<feature type="transmembrane region" description="Helical" evidence="1">
    <location>
        <begin position="128"/>
        <end position="150"/>
    </location>
</feature>
<organism evidence="2 3">
    <name type="scientific">Chryseobacterium caseinilyticum</name>
    <dbReference type="NCBI Taxonomy" id="2771428"/>
    <lineage>
        <taxon>Bacteria</taxon>
        <taxon>Pseudomonadati</taxon>
        <taxon>Bacteroidota</taxon>
        <taxon>Flavobacteriia</taxon>
        <taxon>Flavobacteriales</taxon>
        <taxon>Weeksellaceae</taxon>
        <taxon>Chryseobacterium group</taxon>
        <taxon>Chryseobacterium</taxon>
    </lineage>
</organism>